<name>A0A024UI08_9STRA</name>
<evidence type="ECO:0008006" key="2">
    <source>
        <dbReference type="Google" id="ProtNLM"/>
    </source>
</evidence>
<dbReference type="InterPro" id="IPR036397">
    <property type="entry name" value="RNaseH_sf"/>
</dbReference>
<sequence>MLTDKHKAERLGFVKSFLRRGHGDTVHWHDMLDTVHIDEKWFYISKVNRRYYLWNDEPVPMRKCQSKRHLMKVMFLTAVARPRFDAHRRKSWDGKIGTWPFTMVRPALRNSKNFKRGDAITEPVVVTKEVYRSFLVDKVIPAIKSRWPGRRSKTIWVQQDSARPHVAVDDAPVLAAGQSDGWDIRLCAQPSQSPDMNVLDLGLFNAIQSLQHHTASYTIEELVLAVSKAYDDLDPLVLDKTFMTLQKVMECVLKMDGDNVYKIPHANKDKLLKNGPLCQRVQCDEETYAAIEAMEERIDFVQSVDNVIQQFQSTCEIHDSMI</sequence>
<dbReference type="VEuPathDB" id="FungiDB:H310_04222"/>
<proteinExistence type="predicted"/>
<dbReference type="AlphaFoldDB" id="A0A024UI08"/>
<dbReference type="eggNOG" id="ENOG502QQNW">
    <property type="taxonomic scope" value="Eukaryota"/>
</dbReference>
<gene>
    <name evidence="1" type="ORF">H310_04222</name>
</gene>
<organism evidence="1">
    <name type="scientific">Aphanomyces invadans</name>
    <dbReference type="NCBI Taxonomy" id="157072"/>
    <lineage>
        <taxon>Eukaryota</taxon>
        <taxon>Sar</taxon>
        <taxon>Stramenopiles</taxon>
        <taxon>Oomycota</taxon>
        <taxon>Saprolegniomycetes</taxon>
        <taxon>Saprolegniales</taxon>
        <taxon>Verrucalvaceae</taxon>
        <taxon>Aphanomyces</taxon>
    </lineage>
</organism>
<dbReference type="RefSeq" id="XP_008866696.1">
    <property type="nucleotide sequence ID" value="XM_008868474.1"/>
</dbReference>
<protein>
    <recommendedName>
        <fullName evidence="2">Tc1-like transposase DDE domain-containing protein</fullName>
    </recommendedName>
</protein>
<dbReference type="EMBL" id="KI913957">
    <property type="protein sequence ID" value="ETW05258.1"/>
    <property type="molecule type" value="Genomic_DNA"/>
</dbReference>
<accession>A0A024UI08</accession>
<reference evidence="1" key="1">
    <citation type="submission" date="2013-12" db="EMBL/GenBank/DDBJ databases">
        <title>The Genome Sequence of Aphanomyces invadans NJM9701.</title>
        <authorList>
            <consortium name="The Broad Institute Genomics Platform"/>
            <person name="Russ C."/>
            <person name="Tyler B."/>
            <person name="van West P."/>
            <person name="Dieguez-Uribeondo J."/>
            <person name="Young S.K."/>
            <person name="Zeng Q."/>
            <person name="Gargeya S."/>
            <person name="Fitzgerald M."/>
            <person name="Abouelleil A."/>
            <person name="Alvarado L."/>
            <person name="Chapman S.B."/>
            <person name="Gainer-Dewar J."/>
            <person name="Goldberg J."/>
            <person name="Griggs A."/>
            <person name="Gujja S."/>
            <person name="Hansen M."/>
            <person name="Howarth C."/>
            <person name="Imamovic A."/>
            <person name="Ireland A."/>
            <person name="Larimer J."/>
            <person name="McCowan C."/>
            <person name="Murphy C."/>
            <person name="Pearson M."/>
            <person name="Poon T.W."/>
            <person name="Priest M."/>
            <person name="Roberts A."/>
            <person name="Saif S."/>
            <person name="Shea T."/>
            <person name="Sykes S."/>
            <person name="Wortman J."/>
            <person name="Nusbaum C."/>
            <person name="Birren B."/>
        </authorList>
    </citation>
    <scope>NUCLEOTIDE SEQUENCE [LARGE SCALE GENOMIC DNA]</scope>
    <source>
        <strain evidence="1">NJM9701</strain>
    </source>
</reference>
<dbReference type="OrthoDB" id="123968at2759"/>
<dbReference type="GeneID" id="20081272"/>
<dbReference type="PANTHER" id="PTHR47169">
    <property type="entry name" value="OS01G0541250 PROTEIN"/>
    <property type="match status" value="1"/>
</dbReference>
<dbReference type="PANTHER" id="PTHR47169:SF2">
    <property type="entry name" value="OS01G0541250 PROTEIN"/>
    <property type="match status" value="1"/>
</dbReference>
<dbReference type="GO" id="GO:0003676">
    <property type="term" value="F:nucleic acid binding"/>
    <property type="evidence" value="ECO:0007669"/>
    <property type="project" value="InterPro"/>
</dbReference>
<dbReference type="Gene3D" id="3.30.420.10">
    <property type="entry name" value="Ribonuclease H-like superfamily/Ribonuclease H"/>
    <property type="match status" value="1"/>
</dbReference>
<evidence type="ECO:0000313" key="1">
    <source>
        <dbReference type="EMBL" id="ETW05258.1"/>
    </source>
</evidence>